<comment type="catalytic activity">
    <reaction evidence="1">
        <text>Hydrolyzes the link between N-acetylmuramoyl residues and L-amino acid residues in certain cell-wall glycopeptides.</text>
        <dbReference type="EC" id="3.5.1.28"/>
    </reaction>
</comment>
<evidence type="ECO:0000313" key="8">
    <source>
        <dbReference type="Proteomes" id="UP000015346"/>
    </source>
</evidence>
<feature type="region of interest" description="Disordered" evidence="4">
    <location>
        <begin position="377"/>
        <end position="404"/>
    </location>
</feature>
<feature type="region of interest" description="Disordered" evidence="4">
    <location>
        <begin position="426"/>
        <end position="482"/>
    </location>
</feature>
<evidence type="ECO:0000256" key="1">
    <source>
        <dbReference type="ARBA" id="ARBA00001561"/>
    </source>
</evidence>
<reference evidence="7 8" key="1">
    <citation type="journal article" date="2013" name="Stand. Genomic Sci.">
        <title>Genome sequence of the reddish-pigmented Rubellimicrobium thermophilum type strain (DSM 16684(T)), a member of the Roseobacter clade.</title>
        <authorList>
            <person name="Fiebig A."/>
            <person name="Riedel T."/>
            <person name="Gronow S."/>
            <person name="Petersen J."/>
            <person name="Klenk H.P."/>
            <person name="Goker M."/>
        </authorList>
    </citation>
    <scope>NUCLEOTIDE SEQUENCE [LARGE SCALE GENOMIC DNA]</scope>
    <source>
        <strain evidence="7 8">DSM 16684</strain>
    </source>
</reference>
<dbReference type="GO" id="GO:0009253">
    <property type="term" value="P:peptidoglycan catabolic process"/>
    <property type="evidence" value="ECO:0007669"/>
    <property type="project" value="InterPro"/>
</dbReference>
<protein>
    <recommendedName>
        <fullName evidence="2">N-acetylmuramoyl-L-alanine amidase</fullName>
        <ecNumber evidence="2">3.5.1.28</ecNumber>
    </recommendedName>
</protein>
<dbReference type="Gene3D" id="3.40.630.40">
    <property type="entry name" value="Zn-dependent exopeptidases"/>
    <property type="match status" value="1"/>
</dbReference>
<dbReference type="STRING" id="1123069.ruthe_01702"/>
<dbReference type="Pfam" id="PF01520">
    <property type="entry name" value="Amidase_3"/>
    <property type="match status" value="1"/>
</dbReference>
<organism evidence="7 8">
    <name type="scientific">Rubellimicrobium thermophilum DSM 16684</name>
    <dbReference type="NCBI Taxonomy" id="1123069"/>
    <lineage>
        <taxon>Bacteria</taxon>
        <taxon>Pseudomonadati</taxon>
        <taxon>Pseudomonadota</taxon>
        <taxon>Alphaproteobacteria</taxon>
        <taxon>Rhodobacterales</taxon>
        <taxon>Roseobacteraceae</taxon>
        <taxon>Rubellimicrobium</taxon>
    </lineage>
</organism>
<feature type="signal peptide" evidence="5">
    <location>
        <begin position="1"/>
        <end position="22"/>
    </location>
</feature>
<dbReference type="GO" id="GO:0030288">
    <property type="term" value="C:outer membrane-bounded periplasmic space"/>
    <property type="evidence" value="ECO:0007669"/>
    <property type="project" value="TreeGrafter"/>
</dbReference>
<keyword evidence="5" id="KW-0732">Signal</keyword>
<evidence type="ECO:0000256" key="5">
    <source>
        <dbReference type="SAM" id="SignalP"/>
    </source>
</evidence>
<feature type="chain" id="PRO_5004555554" description="N-acetylmuramoyl-L-alanine amidase" evidence="5">
    <location>
        <begin position="23"/>
        <end position="482"/>
    </location>
</feature>
<dbReference type="Proteomes" id="UP000015346">
    <property type="component" value="Unassembled WGS sequence"/>
</dbReference>
<evidence type="ECO:0000256" key="2">
    <source>
        <dbReference type="ARBA" id="ARBA00011901"/>
    </source>
</evidence>
<dbReference type="SUPFAM" id="SSF53187">
    <property type="entry name" value="Zn-dependent exopeptidases"/>
    <property type="match status" value="1"/>
</dbReference>
<dbReference type="GO" id="GO:0008745">
    <property type="term" value="F:N-acetylmuramoyl-L-alanine amidase activity"/>
    <property type="evidence" value="ECO:0007669"/>
    <property type="project" value="UniProtKB-EC"/>
</dbReference>
<dbReference type="Gene3D" id="2.60.40.3500">
    <property type="match status" value="1"/>
</dbReference>
<keyword evidence="3 7" id="KW-0378">Hydrolase</keyword>
<evidence type="ECO:0000256" key="4">
    <source>
        <dbReference type="SAM" id="MobiDB-lite"/>
    </source>
</evidence>
<sequence>MIGRIAALAMVLLLAMAQGAVSQAMSGLARVDPQRSRVADEGRGLAVDLALSQAVPWRLFTLDGPPRLVIDFAEADFGAIRPDALLMPGRAAGLRFGSVRPGWSRLVIDLARPMGITQAGMQVDEHDGTARLRIRLDPVDAEAFAAAAGAPPDEEWGRAVLSPDRLADSPAAAAPAPSQDGRFVVAIDPGHGGIDPGAERDGLRESHLMLALGIELAEAVARAGMVPVLTRTEDVFVPLQTRMSIARAAGADVLISLHADALETDQAQGASVYTLTQEAADAASERMVQRHEGGDLIAGLDLTGTDDTVATALLDLARRDTVPRSRRLAETLAASLREAGAVVNGRALRQAQLAVLSAADFPSVLLEAGFLSDEGDRARLSSPEGRAPHHCGHRRGAAGLARGRGGTELPSAALNLHLRALSCAAEPARWSDPRRPPPRARSPAPQNRLRPAGCGIRPGRDWHDRDRSGRCGRSRRRPSVRS</sequence>
<evidence type="ECO:0000256" key="3">
    <source>
        <dbReference type="ARBA" id="ARBA00022801"/>
    </source>
</evidence>
<evidence type="ECO:0000259" key="6">
    <source>
        <dbReference type="SMART" id="SM00646"/>
    </source>
</evidence>
<dbReference type="EMBL" id="AOLV01000013">
    <property type="protein sequence ID" value="EPX85773.1"/>
    <property type="molecule type" value="Genomic_DNA"/>
</dbReference>
<dbReference type="AlphaFoldDB" id="S9R1E6"/>
<dbReference type="CDD" id="cd02696">
    <property type="entry name" value="MurNAc-LAA"/>
    <property type="match status" value="1"/>
</dbReference>
<dbReference type="PANTHER" id="PTHR30404:SF0">
    <property type="entry name" value="N-ACETYLMURAMOYL-L-ALANINE AMIDASE AMIC"/>
    <property type="match status" value="1"/>
</dbReference>
<dbReference type="HOGENOM" id="CLU_014322_2_1_5"/>
<keyword evidence="8" id="KW-1185">Reference proteome</keyword>
<dbReference type="EC" id="3.5.1.28" evidence="2"/>
<feature type="compositionally biased region" description="Basic and acidic residues" evidence="4">
    <location>
        <begin position="458"/>
        <end position="469"/>
    </location>
</feature>
<feature type="domain" description="MurNAc-LAA" evidence="6">
    <location>
        <begin position="243"/>
        <end position="398"/>
    </location>
</feature>
<feature type="compositionally biased region" description="Basic residues" evidence="4">
    <location>
        <begin position="470"/>
        <end position="482"/>
    </location>
</feature>
<proteinExistence type="predicted"/>
<dbReference type="PATRIC" id="fig|1123069.3.peg.1670"/>
<gene>
    <name evidence="7" type="ORF">ruthe_01702</name>
</gene>
<comment type="caution">
    <text evidence="7">The sequence shown here is derived from an EMBL/GenBank/DDBJ whole genome shotgun (WGS) entry which is preliminary data.</text>
</comment>
<name>S9R1E6_9RHOB</name>
<dbReference type="InterPro" id="IPR002508">
    <property type="entry name" value="MurNAc-LAA_cat"/>
</dbReference>
<dbReference type="PANTHER" id="PTHR30404">
    <property type="entry name" value="N-ACETYLMURAMOYL-L-ALANINE AMIDASE"/>
    <property type="match status" value="1"/>
</dbReference>
<dbReference type="SMART" id="SM00646">
    <property type="entry name" value="Ami_3"/>
    <property type="match status" value="1"/>
</dbReference>
<dbReference type="InterPro" id="IPR050695">
    <property type="entry name" value="N-acetylmuramoyl_amidase_3"/>
</dbReference>
<evidence type="ECO:0000313" key="7">
    <source>
        <dbReference type="EMBL" id="EPX85773.1"/>
    </source>
</evidence>
<accession>S9R1E6</accession>